<dbReference type="AlphaFoldDB" id="A0AAE3FZT2"/>
<dbReference type="RefSeq" id="WP_250586060.1">
    <property type="nucleotide sequence ID" value="NZ_JAKRVX010000010.1"/>
</dbReference>
<reference evidence="2" key="2">
    <citation type="submission" date="2022-02" db="EMBL/GenBank/DDBJ databases">
        <authorList>
            <person name="Elcheninov A.G."/>
            <person name="Sorokin D.Y."/>
            <person name="Kublanov I.V."/>
        </authorList>
    </citation>
    <scope>NUCLEOTIDE SEQUENCE</scope>
    <source>
        <strain evidence="2">AArc-St2</strain>
        <plasmid evidence="2">pAArc-St2</plasmid>
    </source>
</reference>
<accession>A0AAE3FZT2</accession>
<evidence type="ECO:0000256" key="1">
    <source>
        <dbReference type="SAM" id="MobiDB-lite"/>
    </source>
</evidence>
<gene>
    <name evidence="2" type="ORF">AArcSt2_15510</name>
</gene>
<geneLocation type="plasmid" evidence="2">
    <name>pAArc-St2</name>
</geneLocation>
<keyword evidence="2" id="KW-0614">Plasmid</keyword>
<feature type="compositionally biased region" description="Basic and acidic residues" evidence="1">
    <location>
        <begin position="79"/>
        <end position="94"/>
    </location>
</feature>
<organism evidence="2 3">
    <name type="scientific">Natronocalculus amylovorans</name>
    <dbReference type="NCBI Taxonomy" id="2917812"/>
    <lineage>
        <taxon>Archaea</taxon>
        <taxon>Methanobacteriati</taxon>
        <taxon>Methanobacteriota</taxon>
        <taxon>Stenosarchaea group</taxon>
        <taxon>Halobacteria</taxon>
        <taxon>Halobacteriales</taxon>
        <taxon>Haloferacaceae</taxon>
        <taxon>Natronocalculus</taxon>
    </lineage>
</organism>
<feature type="region of interest" description="Disordered" evidence="1">
    <location>
        <begin position="66"/>
        <end position="101"/>
    </location>
</feature>
<dbReference type="EMBL" id="JAKRVX010000010">
    <property type="protein sequence ID" value="MCL9818349.1"/>
    <property type="molecule type" value="Genomic_DNA"/>
</dbReference>
<dbReference type="Proteomes" id="UP001203207">
    <property type="component" value="Unassembled WGS sequence"/>
</dbReference>
<proteinExistence type="predicted"/>
<reference evidence="2" key="1">
    <citation type="journal article" date="2022" name="Syst. Appl. Microbiol.">
        <title>Natronocalculus amylovorans gen. nov., sp. nov., and Natranaeroarchaeum aerophilus sp. nov., dominant culturable amylolytic natronoarchaea from hypersaline soda lakes in southwestern Siberia.</title>
        <authorList>
            <person name="Sorokin D.Y."/>
            <person name="Elcheninov A.G."/>
            <person name="Khizhniak T.V."/>
            <person name="Koenen M."/>
            <person name="Bale N.J."/>
            <person name="Damste J.S.S."/>
            <person name="Kublanov I.V."/>
        </authorList>
    </citation>
    <scope>NUCLEOTIDE SEQUENCE</scope>
    <source>
        <strain evidence="2">AArc-St2</strain>
    </source>
</reference>
<keyword evidence="3" id="KW-1185">Reference proteome</keyword>
<protein>
    <submittedName>
        <fullName evidence="2">Uncharacterized protein</fullName>
    </submittedName>
</protein>
<evidence type="ECO:0000313" key="2">
    <source>
        <dbReference type="EMBL" id="MCL9818349.1"/>
    </source>
</evidence>
<sequence>MSSEQSSDEVKQASEGITVSELLAHCGSANHDTNETTIQDALDALGEAHPAVAGNLVAHLRRAIDRSTESDRGTASGSEHPEWHDHLRLAKEQSYEEGYDV</sequence>
<comment type="caution">
    <text evidence="2">The sequence shown here is derived from an EMBL/GenBank/DDBJ whole genome shotgun (WGS) entry which is preliminary data.</text>
</comment>
<name>A0AAE3FZT2_9EURY</name>
<evidence type="ECO:0000313" key="3">
    <source>
        <dbReference type="Proteomes" id="UP001203207"/>
    </source>
</evidence>